<dbReference type="InterPro" id="IPR002347">
    <property type="entry name" value="SDR_fam"/>
</dbReference>
<dbReference type="Pfam" id="PF00106">
    <property type="entry name" value="adh_short"/>
    <property type="match status" value="1"/>
</dbReference>
<keyword evidence="4" id="KW-0812">Transmembrane</keyword>
<dbReference type="EMBL" id="BAAFRS010000126">
    <property type="protein sequence ID" value="GAB1223009.1"/>
    <property type="molecule type" value="Genomic_DNA"/>
</dbReference>
<accession>A0ABQ0DJG9</accession>
<evidence type="ECO:0000256" key="2">
    <source>
        <dbReference type="ARBA" id="ARBA00023002"/>
    </source>
</evidence>
<dbReference type="PIRSF" id="PIRSF000126">
    <property type="entry name" value="11-beta-HSD1"/>
    <property type="match status" value="1"/>
</dbReference>
<dbReference type="Gene3D" id="3.40.50.720">
    <property type="entry name" value="NAD(P)-binding Rossmann-like Domain"/>
    <property type="match status" value="1"/>
</dbReference>
<evidence type="ECO:0000256" key="4">
    <source>
        <dbReference type="SAM" id="Phobius"/>
    </source>
</evidence>
<keyword evidence="2" id="KW-0560">Oxidoreductase</keyword>
<dbReference type="SUPFAM" id="SSF51735">
    <property type="entry name" value="NAD(P)-binding Rossmann-fold domains"/>
    <property type="match status" value="1"/>
</dbReference>
<organism evidence="5 6">
    <name type="scientific">Entamoeba nuttalli</name>
    <dbReference type="NCBI Taxonomy" id="412467"/>
    <lineage>
        <taxon>Eukaryota</taxon>
        <taxon>Amoebozoa</taxon>
        <taxon>Evosea</taxon>
        <taxon>Archamoebae</taxon>
        <taxon>Mastigamoebida</taxon>
        <taxon>Entamoebidae</taxon>
        <taxon>Entamoeba</taxon>
    </lineage>
</organism>
<evidence type="ECO:0008006" key="7">
    <source>
        <dbReference type="Google" id="ProtNLM"/>
    </source>
</evidence>
<evidence type="ECO:0000313" key="5">
    <source>
        <dbReference type="EMBL" id="GAB1223009.1"/>
    </source>
</evidence>
<keyword evidence="4" id="KW-0472">Membrane</keyword>
<reference evidence="5 6" key="1">
    <citation type="journal article" date="2019" name="PLoS Negl. Trop. Dis.">
        <title>Whole genome sequencing of Entamoeba nuttalli reveals mammalian host-related molecular signatures and a novel octapeptide-repeat surface protein.</title>
        <authorList>
            <person name="Tanaka M."/>
            <person name="Makiuchi T."/>
            <person name="Komiyama T."/>
            <person name="Shiina T."/>
            <person name="Osaki K."/>
            <person name="Tachibana H."/>
        </authorList>
    </citation>
    <scope>NUCLEOTIDE SEQUENCE [LARGE SCALE GENOMIC DNA]</scope>
    <source>
        <strain evidence="5 6">P19-061405</strain>
    </source>
</reference>
<dbReference type="PRINTS" id="PR00080">
    <property type="entry name" value="SDRFAMILY"/>
</dbReference>
<sequence length="335" mass="38522">KNLSKRVGENLKIKQEMGSNIGALILGIVGGIFCVVTIIPGLILLWKLFVKPKLFKSLPQKYRGRNTYAIITGAAGGIGKAFAEKFAKEGFNLIVIARREEILKQMKQEFEEKYQINVKVIANDLISIDENNQWDKIENELKGIDIGVLVNNVGMCQYLPGKFGDVDIKDINNMISLNIRVLTMLTHIIIPMMLERKEQGLIINMSSATSSVPFPMFQVYAASKAFIKQFNDSLYAEYKGKIDCISYCPWYIKTEMTKIRESSIYVLEPEEFVEYCFLFFGQQNHIDPYWFHYLMDIGAWLYPTDTFGNMILSMQSFVRQRLLLKLQQKTKNKLE</sequence>
<evidence type="ECO:0000256" key="3">
    <source>
        <dbReference type="RuleBase" id="RU000363"/>
    </source>
</evidence>
<dbReference type="CDD" id="cd05356">
    <property type="entry name" value="17beta-HSD1_like_SDR_c"/>
    <property type="match status" value="1"/>
</dbReference>
<gene>
    <name evidence="5" type="ORF">ENUP19_0126G0074</name>
</gene>
<protein>
    <recommendedName>
        <fullName evidence="7">Estradiol 17-beta-dehydrogenase</fullName>
    </recommendedName>
</protein>
<proteinExistence type="inferred from homology"/>
<evidence type="ECO:0000256" key="1">
    <source>
        <dbReference type="ARBA" id="ARBA00006484"/>
    </source>
</evidence>
<dbReference type="InterPro" id="IPR051019">
    <property type="entry name" value="VLCFA-Steroid_DH"/>
</dbReference>
<feature type="transmembrane region" description="Helical" evidence="4">
    <location>
        <begin position="21"/>
        <end position="46"/>
    </location>
</feature>
<feature type="non-terminal residue" evidence="5">
    <location>
        <position position="1"/>
    </location>
</feature>
<name>A0ABQ0DJG9_9EUKA</name>
<dbReference type="PANTHER" id="PTHR43899">
    <property type="entry name" value="RH59310P"/>
    <property type="match status" value="1"/>
</dbReference>
<comment type="caution">
    <text evidence="5">The sequence shown here is derived from an EMBL/GenBank/DDBJ whole genome shotgun (WGS) entry which is preliminary data.</text>
</comment>
<comment type="similarity">
    <text evidence="1 3">Belongs to the short-chain dehydrogenases/reductases (SDR) family.</text>
</comment>
<evidence type="ECO:0000313" key="6">
    <source>
        <dbReference type="Proteomes" id="UP001628156"/>
    </source>
</evidence>
<dbReference type="Proteomes" id="UP001628156">
    <property type="component" value="Unassembled WGS sequence"/>
</dbReference>
<dbReference type="PANTHER" id="PTHR43899:SF13">
    <property type="entry name" value="RH59310P"/>
    <property type="match status" value="1"/>
</dbReference>
<dbReference type="PRINTS" id="PR00081">
    <property type="entry name" value="GDHRDH"/>
</dbReference>
<dbReference type="InterPro" id="IPR036291">
    <property type="entry name" value="NAD(P)-bd_dom_sf"/>
</dbReference>
<keyword evidence="6" id="KW-1185">Reference proteome</keyword>
<keyword evidence="4" id="KW-1133">Transmembrane helix</keyword>